<dbReference type="EMBL" id="CATNWA010017124">
    <property type="protein sequence ID" value="CAI9598178.1"/>
    <property type="molecule type" value="Genomic_DNA"/>
</dbReference>
<evidence type="ECO:0000313" key="3">
    <source>
        <dbReference type="Proteomes" id="UP001162483"/>
    </source>
</evidence>
<feature type="chain" id="PRO_5047434935" evidence="1">
    <location>
        <begin position="25"/>
        <end position="101"/>
    </location>
</feature>
<feature type="non-terminal residue" evidence="2">
    <location>
        <position position="101"/>
    </location>
</feature>
<feature type="non-terminal residue" evidence="2">
    <location>
        <position position="1"/>
    </location>
</feature>
<name>A0ABN9FNQ4_9NEOB</name>
<keyword evidence="3" id="KW-1185">Reference proteome</keyword>
<organism evidence="2 3">
    <name type="scientific">Staurois parvus</name>
    <dbReference type="NCBI Taxonomy" id="386267"/>
    <lineage>
        <taxon>Eukaryota</taxon>
        <taxon>Metazoa</taxon>
        <taxon>Chordata</taxon>
        <taxon>Craniata</taxon>
        <taxon>Vertebrata</taxon>
        <taxon>Euteleostomi</taxon>
        <taxon>Amphibia</taxon>
        <taxon>Batrachia</taxon>
        <taxon>Anura</taxon>
        <taxon>Neobatrachia</taxon>
        <taxon>Ranoidea</taxon>
        <taxon>Ranidae</taxon>
        <taxon>Staurois</taxon>
    </lineage>
</organism>
<dbReference type="Proteomes" id="UP001162483">
    <property type="component" value="Unassembled WGS sequence"/>
</dbReference>
<accession>A0ABN9FNQ4</accession>
<sequence>FRLSHVISCVQSQLIALIIRALLSVDPSVPPVSASPSMPAASAHQCHISMPHAHQCNISAHLSCLSVFQCHLSMPVSADYQCASVPPISASEYRLSVPYMS</sequence>
<comment type="caution">
    <text evidence="2">The sequence shown here is derived from an EMBL/GenBank/DDBJ whole genome shotgun (WGS) entry which is preliminary data.</text>
</comment>
<evidence type="ECO:0000256" key="1">
    <source>
        <dbReference type="SAM" id="SignalP"/>
    </source>
</evidence>
<keyword evidence="1" id="KW-0732">Signal</keyword>
<feature type="signal peptide" evidence="1">
    <location>
        <begin position="1"/>
        <end position="24"/>
    </location>
</feature>
<proteinExistence type="predicted"/>
<evidence type="ECO:0000313" key="2">
    <source>
        <dbReference type="EMBL" id="CAI9598178.1"/>
    </source>
</evidence>
<reference evidence="2" key="1">
    <citation type="submission" date="2023-05" db="EMBL/GenBank/DDBJ databases">
        <authorList>
            <person name="Stuckert A."/>
        </authorList>
    </citation>
    <scope>NUCLEOTIDE SEQUENCE</scope>
</reference>
<protein>
    <submittedName>
        <fullName evidence="2">Uncharacterized protein</fullName>
    </submittedName>
</protein>
<gene>
    <name evidence="2" type="ORF">SPARVUS_LOCUS12359085</name>
</gene>